<dbReference type="InterPro" id="IPR025714">
    <property type="entry name" value="Methyltranfer_dom"/>
</dbReference>
<dbReference type="PROSITE" id="PS51257">
    <property type="entry name" value="PROKAR_LIPOPROTEIN"/>
    <property type="match status" value="1"/>
</dbReference>
<evidence type="ECO:0000259" key="1">
    <source>
        <dbReference type="Pfam" id="PF13383"/>
    </source>
</evidence>
<feature type="domain" description="Methyltransferase" evidence="1">
    <location>
        <begin position="49"/>
        <end position="307"/>
    </location>
</feature>
<proteinExistence type="predicted"/>
<dbReference type="PANTHER" id="PTHR32026">
    <property type="entry name" value="METHYLTRANSFERASE-LIKE PROTEIN 24"/>
    <property type="match status" value="1"/>
</dbReference>
<dbReference type="EMBL" id="CAXAMN010028905">
    <property type="protein sequence ID" value="CAK9118044.1"/>
    <property type="molecule type" value="Genomic_DNA"/>
</dbReference>
<evidence type="ECO:0000313" key="3">
    <source>
        <dbReference type="EMBL" id="CAK9118044.1"/>
    </source>
</evidence>
<gene>
    <name evidence="2" type="ORF">CCMP2556_LOCUS55215</name>
    <name evidence="3" type="ORF">CCMP2556_LOCUS55236</name>
</gene>
<protein>
    <recommendedName>
        <fullName evidence="1">Methyltransferase domain-containing protein</fullName>
    </recommendedName>
</protein>
<organism evidence="3 4">
    <name type="scientific">Durusdinium trenchii</name>
    <dbReference type="NCBI Taxonomy" id="1381693"/>
    <lineage>
        <taxon>Eukaryota</taxon>
        <taxon>Sar</taxon>
        <taxon>Alveolata</taxon>
        <taxon>Dinophyceae</taxon>
        <taxon>Suessiales</taxon>
        <taxon>Symbiodiniaceae</taxon>
        <taxon>Durusdinium</taxon>
    </lineage>
</organism>
<dbReference type="PANTHER" id="PTHR32026:SF27">
    <property type="entry name" value="METHYLTRANSFERASE FKBM DOMAIN-CONTAINING PROTEIN-RELATED"/>
    <property type="match status" value="1"/>
</dbReference>
<dbReference type="InterPro" id="IPR026913">
    <property type="entry name" value="METTL24"/>
</dbReference>
<reference evidence="3 4" key="1">
    <citation type="submission" date="2024-02" db="EMBL/GenBank/DDBJ databases">
        <authorList>
            <person name="Chen Y."/>
            <person name="Shah S."/>
            <person name="Dougan E. K."/>
            <person name="Thang M."/>
            <person name="Chan C."/>
        </authorList>
    </citation>
    <scope>NUCLEOTIDE SEQUENCE [LARGE SCALE GENOMIC DNA]</scope>
</reference>
<keyword evidence="4" id="KW-1185">Reference proteome</keyword>
<dbReference type="EMBL" id="CAXAMN010028894">
    <property type="protein sequence ID" value="CAK9118019.1"/>
    <property type="molecule type" value="Genomic_DNA"/>
</dbReference>
<dbReference type="Pfam" id="PF13383">
    <property type="entry name" value="Methyltransf_22"/>
    <property type="match status" value="1"/>
</dbReference>
<evidence type="ECO:0000313" key="2">
    <source>
        <dbReference type="EMBL" id="CAK9118019.1"/>
    </source>
</evidence>
<dbReference type="Proteomes" id="UP001642484">
    <property type="component" value="Unassembled WGS sequence"/>
</dbReference>
<name>A0ABP0T020_9DINO</name>
<sequence>MARFSAVAVLALIVFLFTYFSGFSACAFPSLPILETRKVVSESVSNSLSIAESFGFFEESDSRWFLRKLIHSHQAAAERSCQAECFHLGEGPCVGRKWWQLHLEPSFSCSFERRIGPIGAFGKWVCNPHQVGQVRDGCLVYSFRGVANTFEFETALRNERRHCEIHVFGNASQVVPPPFIQYHVKQVGGVAPLVDINQIAKELGHTGRNIDILNIDCHGCEWDRAQYSGWFHDDVFVRQLLVRLTWPFDYEAHGLHPGLGDYLTTPKDPPPEIPAFLLFLQSKGFVVTHKEFDTARCGGNCVEMTFLRLHDDFARSFLALPTRACWDSRGPVAQEMLNGTFRRFQVVKESLSWKESFGYIGESDVDWQRRKQIHKEAMDLQLKISQVLQRYETSHFDPGDFFYYNPLSLATSSEG</sequence>
<accession>A0ABP0T020</accession>
<evidence type="ECO:0000313" key="4">
    <source>
        <dbReference type="Proteomes" id="UP001642484"/>
    </source>
</evidence>
<comment type="caution">
    <text evidence="3">The sequence shown here is derived from an EMBL/GenBank/DDBJ whole genome shotgun (WGS) entry which is preliminary data.</text>
</comment>